<reference evidence="1 2" key="1">
    <citation type="submission" date="2019-02" db="EMBL/GenBank/DDBJ databases">
        <title>Deep-cultivation of Planctomycetes and their phenomic and genomic characterization uncovers novel biology.</title>
        <authorList>
            <person name="Wiegand S."/>
            <person name="Jogler M."/>
            <person name="Boedeker C."/>
            <person name="Pinto D."/>
            <person name="Vollmers J."/>
            <person name="Rivas-Marin E."/>
            <person name="Kohn T."/>
            <person name="Peeters S.H."/>
            <person name="Heuer A."/>
            <person name="Rast P."/>
            <person name="Oberbeckmann S."/>
            <person name="Bunk B."/>
            <person name="Jeske O."/>
            <person name="Meyerdierks A."/>
            <person name="Storesund J.E."/>
            <person name="Kallscheuer N."/>
            <person name="Luecker S."/>
            <person name="Lage O.M."/>
            <person name="Pohl T."/>
            <person name="Merkel B.J."/>
            <person name="Hornburger P."/>
            <person name="Mueller R.-W."/>
            <person name="Bruemmer F."/>
            <person name="Labrenz M."/>
            <person name="Spormann A.M."/>
            <person name="Op Den Camp H."/>
            <person name="Overmann J."/>
            <person name="Amann R."/>
            <person name="Jetten M.S.M."/>
            <person name="Mascher T."/>
            <person name="Medema M.H."/>
            <person name="Devos D.P."/>
            <person name="Kaster A.-K."/>
            <person name="Ovreas L."/>
            <person name="Rohde M."/>
            <person name="Galperin M.Y."/>
            <person name="Jogler C."/>
        </authorList>
    </citation>
    <scope>NUCLEOTIDE SEQUENCE [LARGE SCALE GENOMIC DNA]</scope>
    <source>
        <strain evidence="1 2">Poly41</strain>
    </source>
</reference>
<keyword evidence="2" id="KW-1185">Reference proteome</keyword>
<dbReference type="EMBL" id="SJPV01000005">
    <property type="protein sequence ID" value="TWU37120.1"/>
    <property type="molecule type" value="Genomic_DNA"/>
</dbReference>
<proteinExistence type="predicted"/>
<gene>
    <name evidence="1" type="ORF">Poly41_32470</name>
</gene>
<evidence type="ECO:0000313" key="2">
    <source>
        <dbReference type="Proteomes" id="UP000319143"/>
    </source>
</evidence>
<dbReference type="AlphaFoldDB" id="A0A5C6DJV9"/>
<dbReference type="Proteomes" id="UP000319143">
    <property type="component" value="Unassembled WGS sequence"/>
</dbReference>
<evidence type="ECO:0000313" key="1">
    <source>
        <dbReference type="EMBL" id="TWU37120.1"/>
    </source>
</evidence>
<dbReference type="RefSeq" id="WP_197231365.1">
    <property type="nucleotide sequence ID" value="NZ_SJPV01000005.1"/>
</dbReference>
<name>A0A5C6DJV9_9BACT</name>
<comment type="caution">
    <text evidence="1">The sequence shown here is derived from an EMBL/GenBank/DDBJ whole genome shotgun (WGS) entry which is preliminary data.</text>
</comment>
<organism evidence="1 2">
    <name type="scientific">Novipirellula artificiosorum</name>
    <dbReference type="NCBI Taxonomy" id="2528016"/>
    <lineage>
        <taxon>Bacteria</taxon>
        <taxon>Pseudomonadati</taxon>
        <taxon>Planctomycetota</taxon>
        <taxon>Planctomycetia</taxon>
        <taxon>Pirellulales</taxon>
        <taxon>Pirellulaceae</taxon>
        <taxon>Novipirellula</taxon>
    </lineage>
</organism>
<accession>A0A5C6DJV9</accession>
<protein>
    <submittedName>
        <fullName evidence="1">Uncharacterized protein</fullName>
    </submittedName>
</protein>
<sequence>MADSPLPVRDTLTEIARLLPTDASLEDVQYHLYVRQQVEAGLADEEAGRLISTHEMRKRLATHKSARENRG</sequence>